<dbReference type="InterPro" id="IPR023772">
    <property type="entry name" value="DNA-bd_HTH_TetR-type_CS"/>
</dbReference>
<dbReference type="InterPro" id="IPR001647">
    <property type="entry name" value="HTH_TetR"/>
</dbReference>
<dbReference type="RefSeq" id="WP_344756627.1">
    <property type="nucleotide sequence ID" value="NZ_BAABBW010000005.1"/>
</dbReference>
<dbReference type="InterPro" id="IPR041347">
    <property type="entry name" value="MftR_C"/>
</dbReference>
<evidence type="ECO:0000259" key="5">
    <source>
        <dbReference type="PROSITE" id="PS50977"/>
    </source>
</evidence>
<evidence type="ECO:0000256" key="2">
    <source>
        <dbReference type="ARBA" id="ARBA00023125"/>
    </source>
</evidence>
<dbReference type="PROSITE" id="PS50977">
    <property type="entry name" value="HTH_TETR_2"/>
    <property type="match status" value="1"/>
</dbReference>
<comment type="caution">
    <text evidence="6">The sequence shown here is derived from an EMBL/GenBank/DDBJ whole genome shotgun (WGS) entry which is preliminary data.</text>
</comment>
<dbReference type="PANTHER" id="PTHR30055:SF238">
    <property type="entry name" value="MYCOFACTOCIN BIOSYNTHESIS TRANSCRIPTIONAL REGULATOR MFTR-RELATED"/>
    <property type="match status" value="1"/>
</dbReference>
<dbReference type="InterPro" id="IPR050109">
    <property type="entry name" value="HTH-type_TetR-like_transc_reg"/>
</dbReference>
<dbReference type="SUPFAM" id="SSF46689">
    <property type="entry name" value="Homeodomain-like"/>
    <property type="match status" value="1"/>
</dbReference>
<dbReference type="Proteomes" id="UP001501079">
    <property type="component" value="Unassembled WGS sequence"/>
</dbReference>
<sequence length="190" mass="20614">MPRWDPEGESRLREAALQLFLERGYENVTVAEITERAGLTRRTFSRYFADKRDVLFAGSDELPAVIGDRIRTADAALAPMEAVLAALDAVAERLADQAAIAARRQAVVRASPELQERALTKFAVATDAAADALRSRGVPASTATLLAQVAIAIFRTAFERWLNAPAEVSLRDRVRESAAELSSSFGSQPS</sequence>
<dbReference type="EMBL" id="BAABBW010000005">
    <property type="protein sequence ID" value="GAA4180255.1"/>
    <property type="molecule type" value="Genomic_DNA"/>
</dbReference>
<accession>A0ABP8A9T1</accession>
<organism evidence="6 7">
    <name type="scientific">Gryllotalpicola koreensis</name>
    <dbReference type="NCBI Taxonomy" id="993086"/>
    <lineage>
        <taxon>Bacteria</taxon>
        <taxon>Bacillati</taxon>
        <taxon>Actinomycetota</taxon>
        <taxon>Actinomycetes</taxon>
        <taxon>Micrococcales</taxon>
        <taxon>Microbacteriaceae</taxon>
        <taxon>Gryllotalpicola</taxon>
    </lineage>
</organism>
<feature type="DNA-binding region" description="H-T-H motif" evidence="4">
    <location>
        <begin position="29"/>
        <end position="48"/>
    </location>
</feature>
<evidence type="ECO:0000256" key="3">
    <source>
        <dbReference type="ARBA" id="ARBA00023163"/>
    </source>
</evidence>
<keyword evidence="3" id="KW-0804">Transcription</keyword>
<dbReference type="PANTHER" id="PTHR30055">
    <property type="entry name" value="HTH-TYPE TRANSCRIPTIONAL REGULATOR RUTR"/>
    <property type="match status" value="1"/>
</dbReference>
<dbReference type="PRINTS" id="PR00455">
    <property type="entry name" value="HTHTETR"/>
</dbReference>
<reference evidence="7" key="1">
    <citation type="journal article" date="2019" name="Int. J. Syst. Evol. Microbiol.">
        <title>The Global Catalogue of Microorganisms (GCM) 10K type strain sequencing project: providing services to taxonomists for standard genome sequencing and annotation.</title>
        <authorList>
            <consortium name="The Broad Institute Genomics Platform"/>
            <consortium name="The Broad Institute Genome Sequencing Center for Infectious Disease"/>
            <person name="Wu L."/>
            <person name="Ma J."/>
        </authorList>
    </citation>
    <scope>NUCLEOTIDE SEQUENCE [LARGE SCALE GENOMIC DNA]</scope>
    <source>
        <strain evidence="7">JCM 17591</strain>
    </source>
</reference>
<feature type="domain" description="HTH tetR-type" evidence="5">
    <location>
        <begin position="6"/>
        <end position="66"/>
    </location>
</feature>
<name>A0ABP8A9T1_9MICO</name>
<evidence type="ECO:0000256" key="4">
    <source>
        <dbReference type="PROSITE-ProRule" id="PRU00335"/>
    </source>
</evidence>
<dbReference type="Pfam" id="PF00440">
    <property type="entry name" value="TetR_N"/>
    <property type="match status" value="1"/>
</dbReference>
<evidence type="ECO:0000313" key="7">
    <source>
        <dbReference type="Proteomes" id="UP001501079"/>
    </source>
</evidence>
<dbReference type="Pfam" id="PF17754">
    <property type="entry name" value="TetR_C_14"/>
    <property type="match status" value="1"/>
</dbReference>
<proteinExistence type="predicted"/>
<protein>
    <submittedName>
        <fullName evidence="6">TetR/AcrR family transcriptional regulator</fullName>
    </submittedName>
</protein>
<gene>
    <name evidence="6" type="ORF">GCM10022287_33870</name>
</gene>
<keyword evidence="1" id="KW-0805">Transcription regulation</keyword>
<evidence type="ECO:0000256" key="1">
    <source>
        <dbReference type="ARBA" id="ARBA00023015"/>
    </source>
</evidence>
<keyword evidence="2 4" id="KW-0238">DNA-binding</keyword>
<dbReference type="PROSITE" id="PS01081">
    <property type="entry name" value="HTH_TETR_1"/>
    <property type="match status" value="1"/>
</dbReference>
<keyword evidence="7" id="KW-1185">Reference proteome</keyword>
<evidence type="ECO:0000313" key="6">
    <source>
        <dbReference type="EMBL" id="GAA4180255.1"/>
    </source>
</evidence>
<dbReference type="InterPro" id="IPR009057">
    <property type="entry name" value="Homeodomain-like_sf"/>
</dbReference>
<dbReference type="Gene3D" id="1.10.357.10">
    <property type="entry name" value="Tetracycline Repressor, domain 2"/>
    <property type="match status" value="1"/>
</dbReference>